<reference evidence="2 3" key="1">
    <citation type="submission" date="2018-08" db="EMBL/GenBank/DDBJ databases">
        <title>Draft genome of the lignicolous fungus Coniochaeta pulveracea.</title>
        <authorList>
            <person name="Borstlap C.J."/>
            <person name="De Witt R.N."/>
            <person name="Botha A."/>
            <person name="Volschenk H."/>
        </authorList>
    </citation>
    <scope>NUCLEOTIDE SEQUENCE [LARGE SCALE GENOMIC DNA]</scope>
    <source>
        <strain evidence="2 3">CAB683</strain>
    </source>
</reference>
<keyword evidence="1" id="KW-0732">Signal</keyword>
<evidence type="ECO:0000313" key="2">
    <source>
        <dbReference type="EMBL" id="RKU48505.1"/>
    </source>
</evidence>
<feature type="signal peptide" evidence="1">
    <location>
        <begin position="1"/>
        <end position="19"/>
    </location>
</feature>
<name>A0A420YKZ5_9PEZI</name>
<dbReference type="OrthoDB" id="4822831at2759"/>
<feature type="chain" id="PRO_5019353129" evidence="1">
    <location>
        <begin position="20"/>
        <end position="150"/>
    </location>
</feature>
<organism evidence="2 3">
    <name type="scientific">Coniochaeta pulveracea</name>
    <dbReference type="NCBI Taxonomy" id="177199"/>
    <lineage>
        <taxon>Eukaryota</taxon>
        <taxon>Fungi</taxon>
        <taxon>Dikarya</taxon>
        <taxon>Ascomycota</taxon>
        <taxon>Pezizomycotina</taxon>
        <taxon>Sordariomycetes</taxon>
        <taxon>Sordariomycetidae</taxon>
        <taxon>Coniochaetales</taxon>
        <taxon>Coniochaetaceae</taxon>
        <taxon>Coniochaeta</taxon>
    </lineage>
</organism>
<sequence>MKFLGLAATTATLVTLAAGAVGKLDVGDLSPFRLTSFNPAAVLPNDKLQILSSLDDVRAITKAYGGNVRSEVVGDKHIMIDHARTAHIATLAGDALDYAQQKLQLGAYAPNVTASEVEKRAAQESSSHNLCVIATTCGANCMFCYPVICV</sequence>
<evidence type="ECO:0000256" key="1">
    <source>
        <dbReference type="SAM" id="SignalP"/>
    </source>
</evidence>
<dbReference type="EMBL" id="QVQW01000004">
    <property type="protein sequence ID" value="RKU48505.1"/>
    <property type="molecule type" value="Genomic_DNA"/>
</dbReference>
<evidence type="ECO:0000313" key="3">
    <source>
        <dbReference type="Proteomes" id="UP000275385"/>
    </source>
</evidence>
<dbReference type="Proteomes" id="UP000275385">
    <property type="component" value="Unassembled WGS sequence"/>
</dbReference>
<protein>
    <submittedName>
        <fullName evidence="2">Uncharacterized protein</fullName>
    </submittedName>
</protein>
<comment type="caution">
    <text evidence="2">The sequence shown here is derived from an EMBL/GenBank/DDBJ whole genome shotgun (WGS) entry which is preliminary data.</text>
</comment>
<accession>A0A420YKZ5</accession>
<keyword evidence="3" id="KW-1185">Reference proteome</keyword>
<dbReference type="AlphaFoldDB" id="A0A420YKZ5"/>
<gene>
    <name evidence="2" type="ORF">DL546_006003</name>
</gene>
<proteinExistence type="predicted"/>